<evidence type="ECO:0000313" key="3">
    <source>
        <dbReference type="Proteomes" id="UP000010816"/>
    </source>
</evidence>
<dbReference type="KEGG" id="tmb:Thimo_2561"/>
<name>L0H0X1_9GAMM</name>
<organism evidence="2 3">
    <name type="scientific">Thioflavicoccus mobilis 8321</name>
    <dbReference type="NCBI Taxonomy" id="765912"/>
    <lineage>
        <taxon>Bacteria</taxon>
        <taxon>Pseudomonadati</taxon>
        <taxon>Pseudomonadota</taxon>
        <taxon>Gammaproteobacteria</taxon>
        <taxon>Chromatiales</taxon>
        <taxon>Chromatiaceae</taxon>
        <taxon>Thioflavicoccus</taxon>
    </lineage>
</organism>
<feature type="signal peptide" evidence="1">
    <location>
        <begin position="1"/>
        <end position="18"/>
    </location>
</feature>
<keyword evidence="1" id="KW-0732">Signal</keyword>
<proteinExistence type="predicted"/>
<dbReference type="RefSeq" id="WP_015281418.1">
    <property type="nucleotide sequence ID" value="NC_019940.1"/>
</dbReference>
<reference evidence="2 3" key="1">
    <citation type="submission" date="2011-09" db="EMBL/GenBank/DDBJ databases">
        <title>Complete sequence of chromosome of Thioflavicoccus mobilis 8321.</title>
        <authorList>
            <consortium name="US DOE Joint Genome Institute"/>
            <person name="Lucas S."/>
            <person name="Han J."/>
            <person name="Lapidus A."/>
            <person name="Cheng J.-F."/>
            <person name="Goodwin L."/>
            <person name="Pitluck S."/>
            <person name="Peters L."/>
            <person name="Ovchinnikova G."/>
            <person name="Lu M."/>
            <person name="Detter J.C."/>
            <person name="Han C."/>
            <person name="Tapia R."/>
            <person name="Land M."/>
            <person name="Hauser L."/>
            <person name="Kyrpides N."/>
            <person name="Ivanova N."/>
            <person name="Pagani I."/>
            <person name="Vogl K."/>
            <person name="Liu Z."/>
            <person name="Imhoff J."/>
            <person name="Thiel V."/>
            <person name="Frigaard N.-U."/>
            <person name="Bryant D."/>
            <person name="Woyke T."/>
        </authorList>
    </citation>
    <scope>NUCLEOTIDE SEQUENCE [LARGE SCALE GENOMIC DNA]</scope>
    <source>
        <strain evidence="2 3">8321</strain>
    </source>
</reference>
<dbReference type="eggNOG" id="ENOG502ZB23">
    <property type="taxonomic scope" value="Bacteria"/>
</dbReference>
<dbReference type="Proteomes" id="UP000010816">
    <property type="component" value="Chromosome"/>
</dbReference>
<dbReference type="STRING" id="765912.Thimo_2561"/>
<protein>
    <submittedName>
        <fullName evidence="2">Uncharacterized protein</fullName>
    </submittedName>
</protein>
<feature type="chain" id="PRO_5003943244" evidence="1">
    <location>
        <begin position="19"/>
        <end position="508"/>
    </location>
</feature>
<sequence>MRVLPILFLLFCASAAWARIPATQVMTLYQFDGPRTIPYYAVDSFARRGPAEPAGRLAQGSAVIPCLVIRGGRPLTDGKGTPYVGFEVVMDAATATPADTERFRRAVAARRDLRVANHHCDASVRYVLDVRKLYALGKPPFFVSPGASGGAPTAPAQGELDRIVRTFHQSRQCERVGRALIGRRAALDRAWDAFSEAQRGRWSSASLTHARQLDYAMRTALFEGHLDRGCSAYGACERNVVVLSIRNRARGSCLAHQACRYPGDFQGVASTVSQYNIWDEYLTQVSGLTSCFLREDLGRGNDPHADLFWRLQAMYTQNVGDAERILFGSDEDLRRLFPGVAFGELTSMRHYYHPPAMGKCFPGYDRVEYMSGAVARNGGDFALIANTRIQAGAKVGDGYRFREFLFEPRGNRDQVTIRDNYPGFIVDGRKVDLRASRGCTPYGTPRGCRFGEVGRYRRTPSWLADGRPLALSCRIADRGADCRGGGRTTEVQVGGVCDVEMQPVAGVR</sequence>
<gene>
    <name evidence="2" type="ORF">Thimo_2561</name>
</gene>
<evidence type="ECO:0000313" key="2">
    <source>
        <dbReference type="EMBL" id="AGA91285.1"/>
    </source>
</evidence>
<dbReference type="EMBL" id="CP003051">
    <property type="protein sequence ID" value="AGA91285.1"/>
    <property type="molecule type" value="Genomic_DNA"/>
</dbReference>
<accession>L0H0X1</accession>
<dbReference type="AlphaFoldDB" id="L0H0X1"/>
<keyword evidence="3" id="KW-1185">Reference proteome</keyword>
<dbReference type="PATRIC" id="fig|765912.4.peg.2517"/>
<dbReference type="HOGENOM" id="CLU_536286_0_0_6"/>
<dbReference type="OrthoDB" id="5559157at2"/>
<evidence type="ECO:0000256" key="1">
    <source>
        <dbReference type="SAM" id="SignalP"/>
    </source>
</evidence>